<protein>
    <submittedName>
        <fullName evidence="1">Uncharacterized protein</fullName>
    </submittedName>
</protein>
<comment type="caution">
    <text evidence="1">The sequence shown here is derived from an EMBL/GenBank/DDBJ whole genome shotgun (WGS) entry which is preliminary data.</text>
</comment>
<evidence type="ECO:0000313" key="1">
    <source>
        <dbReference type="EMBL" id="KAL0481979.1"/>
    </source>
</evidence>
<accession>A0AAW2YZ94</accession>
<dbReference type="AlphaFoldDB" id="A0AAW2YZ94"/>
<sequence length="245" mass="28130">MNNNDDNKHLDHQETNVRANLSAINTNSTAVTTNNDHHQNTLKKIKTMLTPKTPDLTDWFYLVESKYEPMEDDIVMHDGDITPLKEKLHRRGNLNKEIKVSESQKFAEKLTSSTCMKQSVELPDVDLKDIQGLMEPTRTNTPEELRVDTSSRYSPDLDDMLSSMELRQEKPRMSFLHRLISIHKGVLDVSDEQLDPTLRESIGSSSSSSSLKEFIKSPEQRRLDVSLRRSRVKPSNIVHNSFKKI</sequence>
<keyword evidence="2" id="KW-1185">Reference proteome</keyword>
<name>A0AAW2YZ94_9EUKA</name>
<proteinExistence type="predicted"/>
<reference evidence="1 2" key="1">
    <citation type="submission" date="2024-03" db="EMBL/GenBank/DDBJ databases">
        <title>The Acrasis kona genome and developmental transcriptomes reveal deep origins of eukaryotic multicellular pathways.</title>
        <authorList>
            <person name="Sheikh S."/>
            <person name="Fu C.-J."/>
            <person name="Brown M.W."/>
            <person name="Baldauf S.L."/>
        </authorList>
    </citation>
    <scope>NUCLEOTIDE SEQUENCE [LARGE SCALE GENOMIC DNA]</scope>
    <source>
        <strain evidence="1 2">ATCC MYA-3509</strain>
    </source>
</reference>
<dbReference type="EMBL" id="JAOPGA020000802">
    <property type="protein sequence ID" value="KAL0481979.1"/>
    <property type="molecule type" value="Genomic_DNA"/>
</dbReference>
<dbReference type="Proteomes" id="UP001431209">
    <property type="component" value="Unassembled WGS sequence"/>
</dbReference>
<organism evidence="1 2">
    <name type="scientific">Acrasis kona</name>
    <dbReference type="NCBI Taxonomy" id="1008807"/>
    <lineage>
        <taxon>Eukaryota</taxon>
        <taxon>Discoba</taxon>
        <taxon>Heterolobosea</taxon>
        <taxon>Tetramitia</taxon>
        <taxon>Eutetramitia</taxon>
        <taxon>Acrasidae</taxon>
        <taxon>Acrasis</taxon>
    </lineage>
</organism>
<evidence type="ECO:0000313" key="2">
    <source>
        <dbReference type="Proteomes" id="UP001431209"/>
    </source>
</evidence>
<gene>
    <name evidence="1" type="ORF">AKO1_013178</name>
</gene>